<proteinExistence type="predicted"/>
<name>A0AAD5S9J0_9FUNG</name>
<accession>A0AAD5S9J0</accession>
<reference evidence="1" key="1">
    <citation type="submission" date="2020-05" db="EMBL/GenBank/DDBJ databases">
        <title>Phylogenomic resolution of chytrid fungi.</title>
        <authorList>
            <person name="Stajich J.E."/>
            <person name="Amses K."/>
            <person name="Simmons R."/>
            <person name="Seto K."/>
            <person name="Myers J."/>
            <person name="Bonds A."/>
            <person name="Quandt C.A."/>
            <person name="Barry K."/>
            <person name="Liu P."/>
            <person name="Grigoriev I."/>
            <person name="Longcore J.E."/>
            <person name="James T.Y."/>
        </authorList>
    </citation>
    <scope>NUCLEOTIDE SEQUENCE</scope>
    <source>
        <strain evidence="1">JEL0318</strain>
    </source>
</reference>
<protein>
    <submittedName>
        <fullName evidence="1">Uncharacterized protein</fullName>
    </submittedName>
</protein>
<keyword evidence="2" id="KW-1185">Reference proteome</keyword>
<gene>
    <name evidence="1" type="ORF">HK097_010760</name>
</gene>
<evidence type="ECO:0000313" key="2">
    <source>
        <dbReference type="Proteomes" id="UP001212841"/>
    </source>
</evidence>
<organism evidence="1 2">
    <name type="scientific">Rhizophlyctis rosea</name>
    <dbReference type="NCBI Taxonomy" id="64517"/>
    <lineage>
        <taxon>Eukaryota</taxon>
        <taxon>Fungi</taxon>
        <taxon>Fungi incertae sedis</taxon>
        <taxon>Chytridiomycota</taxon>
        <taxon>Chytridiomycota incertae sedis</taxon>
        <taxon>Chytridiomycetes</taxon>
        <taxon>Rhizophlyctidales</taxon>
        <taxon>Rhizophlyctidaceae</taxon>
        <taxon>Rhizophlyctis</taxon>
    </lineage>
</organism>
<evidence type="ECO:0000313" key="1">
    <source>
        <dbReference type="EMBL" id="KAJ3048226.1"/>
    </source>
</evidence>
<sequence length="226" mass="25921">MNSSFTPPLTTPHHSLRLIASKHVNWTLVLRKHPQTTFPRIRDLYDEYVNHLEKGHKQRITQCITEAFYHNMSVDQLSHEAETFFTIAQASDWAVGSTISQAPKQFPHHPSHALKVISAALITTAITWHGETTDNGTTQAFFHQIVSSIDEWQADLNRDQSLTHFRIIDRVVNKNADRLPESLPLIGNLVFDRLTRFNIEDYVKCYAMLPESVLDSIFPPEEYSAE</sequence>
<dbReference type="AlphaFoldDB" id="A0AAD5S9J0"/>
<dbReference type="EMBL" id="JADGJD010000827">
    <property type="protein sequence ID" value="KAJ3048226.1"/>
    <property type="molecule type" value="Genomic_DNA"/>
</dbReference>
<comment type="caution">
    <text evidence="1">The sequence shown here is derived from an EMBL/GenBank/DDBJ whole genome shotgun (WGS) entry which is preliminary data.</text>
</comment>
<dbReference type="Proteomes" id="UP001212841">
    <property type="component" value="Unassembled WGS sequence"/>
</dbReference>